<dbReference type="InterPro" id="IPR025875">
    <property type="entry name" value="Leu-rich_rpt_4"/>
</dbReference>
<name>A0A0L0RY27_ALLM3</name>
<dbReference type="InterPro" id="IPR050576">
    <property type="entry name" value="Cilia_flagella_integrity"/>
</dbReference>
<keyword evidence="2" id="KW-0677">Repeat</keyword>
<organism evidence="3 4">
    <name type="scientific">Allomyces macrogynus (strain ATCC 38327)</name>
    <name type="common">Allomyces javanicus var. macrogynus</name>
    <dbReference type="NCBI Taxonomy" id="578462"/>
    <lineage>
        <taxon>Eukaryota</taxon>
        <taxon>Fungi</taxon>
        <taxon>Fungi incertae sedis</taxon>
        <taxon>Blastocladiomycota</taxon>
        <taxon>Blastocladiomycetes</taxon>
        <taxon>Blastocladiales</taxon>
        <taxon>Blastocladiaceae</taxon>
        <taxon>Allomyces</taxon>
    </lineage>
</organism>
<reference evidence="3 4" key="1">
    <citation type="submission" date="2009-11" db="EMBL/GenBank/DDBJ databases">
        <title>Annotation of Allomyces macrogynus ATCC 38327.</title>
        <authorList>
            <consortium name="The Broad Institute Genome Sequencing Platform"/>
            <person name="Russ C."/>
            <person name="Cuomo C."/>
            <person name="Burger G."/>
            <person name="Gray M.W."/>
            <person name="Holland P.W.H."/>
            <person name="King N."/>
            <person name="Lang F.B.F."/>
            <person name="Roger A.J."/>
            <person name="Ruiz-Trillo I."/>
            <person name="Young S.K."/>
            <person name="Zeng Q."/>
            <person name="Gargeya S."/>
            <person name="Fitzgerald M."/>
            <person name="Haas B."/>
            <person name="Abouelleil A."/>
            <person name="Alvarado L."/>
            <person name="Arachchi H.M."/>
            <person name="Berlin A."/>
            <person name="Chapman S.B."/>
            <person name="Gearin G."/>
            <person name="Goldberg J."/>
            <person name="Griggs A."/>
            <person name="Gujja S."/>
            <person name="Hansen M."/>
            <person name="Heiman D."/>
            <person name="Howarth C."/>
            <person name="Larimer J."/>
            <person name="Lui A."/>
            <person name="MacDonald P.J.P."/>
            <person name="McCowen C."/>
            <person name="Montmayeur A."/>
            <person name="Murphy C."/>
            <person name="Neiman D."/>
            <person name="Pearson M."/>
            <person name="Priest M."/>
            <person name="Roberts A."/>
            <person name="Saif S."/>
            <person name="Shea T."/>
            <person name="Sisk P."/>
            <person name="Stolte C."/>
            <person name="Sykes S."/>
            <person name="Wortman J."/>
            <person name="Nusbaum C."/>
            <person name="Birren B."/>
        </authorList>
    </citation>
    <scope>NUCLEOTIDE SEQUENCE [LARGE SCALE GENOMIC DNA]</scope>
    <source>
        <strain evidence="3 4">ATCC 38327</strain>
    </source>
</reference>
<dbReference type="EMBL" id="GG745329">
    <property type="protein sequence ID" value="KNE55263.1"/>
    <property type="molecule type" value="Genomic_DNA"/>
</dbReference>
<dbReference type="eggNOG" id="KOG0531">
    <property type="taxonomic scope" value="Eukaryota"/>
</dbReference>
<evidence type="ECO:0000256" key="1">
    <source>
        <dbReference type="ARBA" id="ARBA00022614"/>
    </source>
</evidence>
<dbReference type="STRING" id="578462.A0A0L0RY27"/>
<evidence type="ECO:0000313" key="3">
    <source>
        <dbReference type="EMBL" id="KNE55263.1"/>
    </source>
</evidence>
<dbReference type="AlphaFoldDB" id="A0A0L0RY27"/>
<dbReference type="Pfam" id="PF12799">
    <property type="entry name" value="LRR_4"/>
    <property type="match status" value="2"/>
</dbReference>
<dbReference type="Gene3D" id="3.80.10.10">
    <property type="entry name" value="Ribonuclease Inhibitor"/>
    <property type="match status" value="7"/>
</dbReference>
<reference evidence="4" key="2">
    <citation type="submission" date="2009-11" db="EMBL/GenBank/DDBJ databases">
        <title>The Genome Sequence of Allomyces macrogynus strain ATCC 38327.</title>
        <authorList>
            <consortium name="The Broad Institute Genome Sequencing Platform"/>
            <person name="Russ C."/>
            <person name="Cuomo C."/>
            <person name="Shea T."/>
            <person name="Young S.K."/>
            <person name="Zeng Q."/>
            <person name="Koehrsen M."/>
            <person name="Haas B."/>
            <person name="Borodovsky M."/>
            <person name="Guigo R."/>
            <person name="Alvarado L."/>
            <person name="Berlin A."/>
            <person name="Borenstein D."/>
            <person name="Chen Z."/>
            <person name="Engels R."/>
            <person name="Freedman E."/>
            <person name="Gellesch M."/>
            <person name="Goldberg J."/>
            <person name="Griggs A."/>
            <person name="Gujja S."/>
            <person name="Heiman D."/>
            <person name="Hepburn T."/>
            <person name="Howarth C."/>
            <person name="Jen D."/>
            <person name="Larson L."/>
            <person name="Lewis B."/>
            <person name="Mehta T."/>
            <person name="Park D."/>
            <person name="Pearson M."/>
            <person name="Roberts A."/>
            <person name="Saif S."/>
            <person name="Shenoy N."/>
            <person name="Sisk P."/>
            <person name="Stolte C."/>
            <person name="Sykes S."/>
            <person name="Walk T."/>
            <person name="White J."/>
            <person name="Yandava C."/>
            <person name="Burger G."/>
            <person name="Gray M.W."/>
            <person name="Holland P.W.H."/>
            <person name="King N."/>
            <person name="Lang F.B.F."/>
            <person name="Roger A.J."/>
            <person name="Ruiz-Trillo I."/>
            <person name="Lander E."/>
            <person name="Nusbaum C."/>
        </authorList>
    </citation>
    <scope>NUCLEOTIDE SEQUENCE [LARGE SCALE GENOMIC DNA]</scope>
    <source>
        <strain evidence="4">ATCC 38327</strain>
    </source>
</reference>
<dbReference type="InterPro" id="IPR003591">
    <property type="entry name" value="Leu-rich_rpt_typical-subtyp"/>
</dbReference>
<dbReference type="SMART" id="SM00369">
    <property type="entry name" value="LRR_TYP"/>
    <property type="match status" value="10"/>
</dbReference>
<dbReference type="InterPro" id="IPR001611">
    <property type="entry name" value="Leu-rich_rpt"/>
</dbReference>
<evidence type="ECO:0000256" key="2">
    <source>
        <dbReference type="ARBA" id="ARBA00022737"/>
    </source>
</evidence>
<protein>
    <recommendedName>
        <fullName evidence="5">Protein phosphatase 1 regulatory subunit 7</fullName>
    </recommendedName>
</protein>
<dbReference type="PROSITE" id="PS51450">
    <property type="entry name" value="LRR"/>
    <property type="match status" value="7"/>
</dbReference>
<dbReference type="SMART" id="SM00365">
    <property type="entry name" value="LRR_SD22"/>
    <property type="match status" value="7"/>
</dbReference>
<proteinExistence type="predicted"/>
<gene>
    <name evidence="3" type="ORF">AMAG_01176</name>
</gene>
<dbReference type="VEuPathDB" id="FungiDB:AMAG_01176"/>
<evidence type="ECO:0000313" key="4">
    <source>
        <dbReference type="Proteomes" id="UP000054350"/>
    </source>
</evidence>
<accession>A0A0L0RY27</accession>
<dbReference type="Pfam" id="PF14580">
    <property type="entry name" value="LRR_9"/>
    <property type="match status" value="1"/>
</dbReference>
<dbReference type="OrthoDB" id="266138at2759"/>
<keyword evidence="1" id="KW-0433">Leucine-rich repeat</keyword>
<keyword evidence="4" id="KW-1185">Reference proteome</keyword>
<dbReference type="SMART" id="SM00364">
    <property type="entry name" value="LRR_BAC"/>
    <property type="match status" value="9"/>
</dbReference>
<dbReference type="Pfam" id="PF13855">
    <property type="entry name" value="LRR_8"/>
    <property type="match status" value="1"/>
</dbReference>
<evidence type="ECO:0008006" key="5">
    <source>
        <dbReference type="Google" id="ProtNLM"/>
    </source>
</evidence>
<dbReference type="PANTHER" id="PTHR45973:SF35">
    <property type="entry name" value="LEUCINE-RICH REPEAT-CONTAINING PROTEIN 43"/>
    <property type="match status" value="1"/>
</dbReference>
<sequence>MPRAAHPPPALYNLDDTEPGSCLELCHFSIARFPDLLPHGNTLKTLVIVAQDLDVIGNLACCPLLETLWICETRIESPAPLACCTKLKTLHLYSNRLTTLAGLDHLKALETLWVNDNALTDLTTLLGCSSLVHLNAANNQIQTLPGDLSSLGQLELYSIDTVKAFGTLPSLQELILEHSFYGTNPVCALQQYELLALCHVPSLTKLNQRLVSPDMVQTAQQVMDQKRLHYEIQWQTVLSQYIGDVTALKDSIARMAPSLSYLLAYLDWCDAHAKLPPSDRALALHHDLAAAIKRSHALMTRRFQQLCLEQCKLRLSHCYLGNVEFAPIAPTMRVWLRDVVPDSMLDAATAIRLPVTAPVPEHDLHLVTEQGNVTLVLRGQLPYCLAMAMVDADDLDVLSVPHFVSREYDEFRAAQQALVPGLIDECRMGTLADLDLSHAGLTMLPPVTLPHVTTARIHFNALVDLKQVFAVFPNVETLDMRHNKITRLVDPRPTSLKVIDLSGNVLGADSELILAMWQDQLDEVVHDEWLVDAVIQLPASYFLFNEATTIVPPGRCDLGDMATFQTVTSLSLRNCQLATVSPLADLAHLEELFVGGNRLTRIDDLAHLPLRVLDASCNAITAVDVPARAFAKLTHLNLSSNRLTSLDMVRTLPRVTELYLAHNHVTDSGHMNALAALPALHVLDLTGNAFIGAVPHYRAYVIYCVPLIQVLDGVAVTDDEVMHAKGLLVGCLTRAKLLERMAANGVRTLTCLDLRSCQLMKVECFGPGEFASLAFLNLDNNQIADVSNLVNLRHLRCLSLSGNRIEALPAPKSAPAQPSASGGMAAAADARLGSADYLWPHLAELYLDRNQVTKMADLRLESLAPDLRILSVRDNKLMRLDGLDKARAVQKLYLDNNQIRTVEPDMVANMRALKELSLNDNRLKTIHFVRYLPKVKYLHVDRNRVTEIVDVTSATLQSISLVGNPIARMSSYRTVLAQAMPGLTRIDGAVITDDEREWARQAAVGDKAQWSVAVPAATGPTAPKQTLRFAAVTLDGSDLLGPQFAAKVVVSAPPGAGGAGKGK</sequence>
<dbReference type="PANTHER" id="PTHR45973">
    <property type="entry name" value="PROTEIN PHOSPHATASE 1 REGULATORY SUBUNIT SDS22-RELATED"/>
    <property type="match status" value="1"/>
</dbReference>
<dbReference type="InterPro" id="IPR032675">
    <property type="entry name" value="LRR_dom_sf"/>
</dbReference>
<dbReference type="Proteomes" id="UP000054350">
    <property type="component" value="Unassembled WGS sequence"/>
</dbReference>
<dbReference type="SUPFAM" id="SSF52058">
    <property type="entry name" value="L domain-like"/>
    <property type="match status" value="2"/>
</dbReference>